<proteinExistence type="predicted"/>
<dbReference type="InterPro" id="IPR000159">
    <property type="entry name" value="RA_dom"/>
</dbReference>
<gene>
    <name evidence="3" type="primary">radil</name>
    <name evidence="3" type="ORF">DAT39_022877</name>
</gene>
<dbReference type="PANTHER" id="PTHR16027">
    <property type="entry name" value="DILUTE DOMAIN-CONTAINING PROTEIN YPR089W"/>
    <property type="match status" value="1"/>
</dbReference>
<dbReference type="Pfam" id="PF00498">
    <property type="entry name" value="FHA"/>
    <property type="match status" value="1"/>
</dbReference>
<evidence type="ECO:0000313" key="4">
    <source>
        <dbReference type="Proteomes" id="UP000727407"/>
    </source>
</evidence>
<comment type="caution">
    <text evidence="3">The sequence shown here is derived from an EMBL/GenBank/DDBJ whole genome shotgun (WGS) entry which is preliminary data.</text>
</comment>
<dbReference type="PANTHER" id="PTHR16027:SF3">
    <property type="entry name" value="RAS-ASSOCIATING AND DILUTE DOMAIN-CONTAINING PROTEIN"/>
    <property type="match status" value="1"/>
</dbReference>
<reference evidence="3" key="1">
    <citation type="submission" date="2020-07" db="EMBL/GenBank/DDBJ databases">
        <title>Clarias magur genome sequencing, assembly and annotation.</title>
        <authorList>
            <person name="Kushwaha B."/>
            <person name="Kumar R."/>
            <person name="Das P."/>
            <person name="Joshi C.G."/>
            <person name="Kumar D."/>
            <person name="Nagpure N.S."/>
            <person name="Pandey M."/>
            <person name="Agarwal S."/>
            <person name="Srivastava S."/>
            <person name="Singh M."/>
            <person name="Sahoo L."/>
            <person name="Jayasankar P."/>
            <person name="Meher P.K."/>
            <person name="Koringa P.G."/>
            <person name="Iquebal M.A."/>
            <person name="Das S.P."/>
            <person name="Bit A."/>
            <person name="Patnaik S."/>
            <person name="Patel N."/>
            <person name="Shah T.M."/>
            <person name="Hinsu A."/>
            <person name="Jena J.K."/>
        </authorList>
    </citation>
    <scope>NUCLEOTIDE SEQUENCE</scope>
    <source>
        <strain evidence="3">CIFAMagur01</strain>
        <tissue evidence="3">Testis</tissue>
    </source>
</reference>
<dbReference type="InterPro" id="IPR000253">
    <property type="entry name" value="FHA_dom"/>
</dbReference>
<dbReference type="CDD" id="cd22733">
    <property type="entry name" value="FHA_RADIL"/>
    <property type="match status" value="1"/>
</dbReference>
<dbReference type="SUPFAM" id="SSF49879">
    <property type="entry name" value="SMAD/FHA domain"/>
    <property type="match status" value="1"/>
</dbReference>
<dbReference type="Pfam" id="PF00788">
    <property type="entry name" value="RA"/>
    <property type="match status" value="1"/>
</dbReference>
<dbReference type="Gene3D" id="3.10.20.90">
    <property type="entry name" value="Phosphatidylinositol 3-kinase Catalytic Subunit, Chain A, domain 1"/>
    <property type="match status" value="1"/>
</dbReference>
<dbReference type="InterPro" id="IPR029071">
    <property type="entry name" value="Ubiquitin-like_domsf"/>
</dbReference>
<protein>
    <submittedName>
        <fullName evidence="3">Ras-associating and dilute domain-containing protein isoform X1</fullName>
    </submittedName>
</protein>
<dbReference type="GO" id="GO:0034446">
    <property type="term" value="P:substrate adhesion-dependent cell spreading"/>
    <property type="evidence" value="ECO:0007669"/>
    <property type="project" value="TreeGrafter"/>
</dbReference>
<feature type="region of interest" description="Disordered" evidence="1">
    <location>
        <begin position="224"/>
        <end position="247"/>
    </location>
</feature>
<dbReference type="GO" id="GO:0051020">
    <property type="term" value="F:GTPase binding"/>
    <property type="evidence" value="ECO:0007669"/>
    <property type="project" value="TreeGrafter"/>
</dbReference>
<name>A0A8J4TTK9_CLAMG</name>
<evidence type="ECO:0000259" key="2">
    <source>
        <dbReference type="PROSITE" id="PS50200"/>
    </source>
</evidence>
<dbReference type="AlphaFoldDB" id="A0A8J4TTK9"/>
<sequence length="501" mass="55978">MFYGSSSASMSLPSKSRLKRQSRTITQVLYRTLSYRDRRSVTDLPDQVRDDPAELSTQTSAPGVLKIFGDEISSGANYKSVLATPRSSAQELIKEALERYSLNKGSASSYVLCDVIGRFEGAERRWRTECLRALGSNEKPLLLQELWKPKEGFARRFELRRRAEVEELAAKEKDTVTADINAQARKLQRNRAKGTMNLQHGLSFCRSLSETSLNLVGVTGEEPKRYSTLPGSGRGCSDGRKDGGGVKHSLYQSPHLLLLQGYNRQDCLVYLLNKEQHTVGQETASTRPNICLSSPDILPLHCRIRRRRSSSSSSTSSSSSSSLDHRLLLEPVSHGTVLINFTRIERPTPLRHGDLLSFGAHYIFLYRDPLSAKPLPSHTLTRLRALGSLNRDTCPTCGAAPREQAEFRQSLKNTKATKKRKLVLEFERAQEDALVNRVLTLIEPSGDDHKLTPAYLLCLCIQHSALSFPPGSFGKLLLKISKKIQSIAWEKTKELAQKQAQ</sequence>
<dbReference type="Gene3D" id="2.60.200.20">
    <property type="match status" value="1"/>
</dbReference>
<feature type="non-terminal residue" evidence="3">
    <location>
        <position position="501"/>
    </location>
</feature>
<dbReference type="PROSITE" id="PS50200">
    <property type="entry name" value="RA"/>
    <property type="match status" value="1"/>
</dbReference>
<dbReference type="GO" id="GO:0005874">
    <property type="term" value="C:microtubule"/>
    <property type="evidence" value="ECO:0007669"/>
    <property type="project" value="TreeGrafter"/>
</dbReference>
<dbReference type="SMART" id="SM00314">
    <property type="entry name" value="RA"/>
    <property type="match status" value="1"/>
</dbReference>
<dbReference type="EMBL" id="QNUK01001310">
    <property type="protein sequence ID" value="KAF5884250.1"/>
    <property type="molecule type" value="Genomic_DNA"/>
</dbReference>
<evidence type="ECO:0000313" key="3">
    <source>
        <dbReference type="EMBL" id="KAF5884250.1"/>
    </source>
</evidence>
<dbReference type="InterPro" id="IPR052072">
    <property type="entry name" value="Vascular_dev_regulator"/>
</dbReference>
<accession>A0A8J4TTK9</accession>
<keyword evidence="4" id="KW-1185">Reference proteome</keyword>
<dbReference type="InterPro" id="IPR008984">
    <property type="entry name" value="SMAD_FHA_dom_sf"/>
</dbReference>
<organism evidence="3 4">
    <name type="scientific">Clarias magur</name>
    <name type="common">Asian catfish</name>
    <name type="synonym">Macropteronotus magur</name>
    <dbReference type="NCBI Taxonomy" id="1594786"/>
    <lineage>
        <taxon>Eukaryota</taxon>
        <taxon>Metazoa</taxon>
        <taxon>Chordata</taxon>
        <taxon>Craniata</taxon>
        <taxon>Vertebrata</taxon>
        <taxon>Euteleostomi</taxon>
        <taxon>Actinopterygii</taxon>
        <taxon>Neopterygii</taxon>
        <taxon>Teleostei</taxon>
        <taxon>Ostariophysi</taxon>
        <taxon>Siluriformes</taxon>
        <taxon>Clariidae</taxon>
        <taxon>Clarias</taxon>
    </lineage>
</organism>
<dbReference type="GO" id="GO:0007165">
    <property type="term" value="P:signal transduction"/>
    <property type="evidence" value="ECO:0007669"/>
    <property type="project" value="InterPro"/>
</dbReference>
<feature type="domain" description="Ras-associating" evidence="2">
    <location>
        <begin position="61"/>
        <end position="164"/>
    </location>
</feature>
<dbReference type="SUPFAM" id="SSF54236">
    <property type="entry name" value="Ubiquitin-like"/>
    <property type="match status" value="1"/>
</dbReference>
<evidence type="ECO:0000256" key="1">
    <source>
        <dbReference type="SAM" id="MobiDB-lite"/>
    </source>
</evidence>
<dbReference type="CDD" id="cd17116">
    <property type="entry name" value="RA_Radil_like"/>
    <property type="match status" value="1"/>
</dbReference>
<dbReference type="Proteomes" id="UP000727407">
    <property type="component" value="Unassembled WGS sequence"/>
</dbReference>
<dbReference type="GO" id="GO:0001755">
    <property type="term" value="P:neural crest cell migration"/>
    <property type="evidence" value="ECO:0007669"/>
    <property type="project" value="TreeGrafter"/>
</dbReference>
<dbReference type="OrthoDB" id="3908708at2759"/>